<feature type="domain" description="Flp pilus assembly protein RcpC/CpaB" evidence="4">
    <location>
        <begin position="122"/>
        <end position="235"/>
    </location>
</feature>
<evidence type="ECO:0000259" key="4">
    <source>
        <dbReference type="Pfam" id="PF16976"/>
    </source>
</evidence>
<name>A0ABW4XQI3_9GAMM</name>
<feature type="transmembrane region" description="Helical" evidence="2">
    <location>
        <begin position="12"/>
        <end position="33"/>
    </location>
</feature>
<dbReference type="CDD" id="cd11614">
    <property type="entry name" value="SAF_CpaB_FlgA_like"/>
    <property type="match status" value="1"/>
</dbReference>
<keyword evidence="2" id="KW-0812">Transmembrane</keyword>
<dbReference type="EMBL" id="JBHUHT010000017">
    <property type="protein sequence ID" value="MFD2097340.1"/>
    <property type="molecule type" value="Genomic_DNA"/>
</dbReference>
<dbReference type="NCBIfam" id="TIGR03177">
    <property type="entry name" value="pilus_cpaB"/>
    <property type="match status" value="1"/>
</dbReference>
<evidence type="ECO:0000256" key="2">
    <source>
        <dbReference type="SAM" id="Phobius"/>
    </source>
</evidence>
<accession>A0ABW4XQI3</accession>
<dbReference type="Pfam" id="PF08666">
    <property type="entry name" value="SAF"/>
    <property type="match status" value="1"/>
</dbReference>
<evidence type="ECO:0000313" key="5">
    <source>
        <dbReference type="EMBL" id="MFD2097340.1"/>
    </source>
</evidence>
<keyword evidence="6" id="KW-1185">Reference proteome</keyword>
<feature type="compositionally biased region" description="Acidic residues" evidence="1">
    <location>
        <begin position="302"/>
        <end position="313"/>
    </location>
</feature>
<keyword evidence="2" id="KW-0472">Membrane</keyword>
<dbReference type="RefSeq" id="WP_345340502.1">
    <property type="nucleotide sequence ID" value="NZ_BAABLI010000015.1"/>
</dbReference>
<keyword evidence="2" id="KW-1133">Transmembrane helix</keyword>
<reference evidence="6" key="1">
    <citation type="journal article" date="2019" name="Int. J. Syst. Evol. Microbiol.">
        <title>The Global Catalogue of Microorganisms (GCM) 10K type strain sequencing project: providing services to taxonomists for standard genome sequencing and annotation.</title>
        <authorList>
            <consortium name="The Broad Institute Genomics Platform"/>
            <consortium name="The Broad Institute Genome Sequencing Center for Infectious Disease"/>
            <person name="Wu L."/>
            <person name="Ma J."/>
        </authorList>
    </citation>
    <scope>NUCLEOTIDE SEQUENCE [LARGE SCALE GENOMIC DNA]</scope>
    <source>
        <strain evidence="6">CGMCC 1.10992</strain>
    </source>
</reference>
<feature type="region of interest" description="Disordered" evidence="1">
    <location>
        <begin position="293"/>
        <end position="313"/>
    </location>
</feature>
<dbReference type="InterPro" id="IPR031571">
    <property type="entry name" value="RcpC_dom"/>
</dbReference>
<evidence type="ECO:0000313" key="6">
    <source>
        <dbReference type="Proteomes" id="UP001597380"/>
    </source>
</evidence>
<feature type="domain" description="SAF" evidence="3">
    <location>
        <begin position="53"/>
        <end position="111"/>
    </location>
</feature>
<proteinExistence type="predicted"/>
<sequence>MAIKINDNLKSWGLLAAGIILAVIAYFSSQSYLQSEKEELLSNIRKKEAATVEVVVSSKKINAGDFIGASNMAVAKVPAKYLPDSYVSPLEFTQYAGKEMLVDMSRGKPLLKIYAGGEKAGRFSDLIAKGDRPLTLEVDSLESNEEMIEVGDHVDLVLMVKGGENNTVEKLDILAENVNVIATGARRSASTSAQGKTIAPSDFYGYNTITVVLEAELAGQVLLAQENGDLVVMLRNQVDTEELDFEEIAYGATSNVSSGSIQYFAGSLSENGGLITAFVPVISTTDPSKKLKRWQAPVATTEEPEEASLAESK</sequence>
<dbReference type="InterPro" id="IPR013974">
    <property type="entry name" value="SAF"/>
</dbReference>
<evidence type="ECO:0000256" key="1">
    <source>
        <dbReference type="SAM" id="MobiDB-lite"/>
    </source>
</evidence>
<comment type="caution">
    <text evidence="5">The sequence shown here is derived from an EMBL/GenBank/DDBJ whole genome shotgun (WGS) entry which is preliminary data.</text>
</comment>
<evidence type="ECO:0000259" key="3">
    <source>
        <dbReference type="Pfam" id="PF08666"/>
    </source>
</evidence>
<dbReference type="Pfam" id="PF16976">
    <property type="entry name" value="RcpC"/>
    <property type="match status" value="1"/>
</dbReference>
<dbReference type="InterPro" id="IPR017592">
    <property type="entry name" value="Pilus_assmbl_Flp-typ_CpaB"/>
</dbReference>
<dbReference type="Proteomes" id="UP001597380">
    <property type="component" value="Unassembled WGS sequence"/>
</dbReference>
<organism evidence="5 6">
    <name type="scientific">Corallincola platygyrae</name>
    <dbReference type="NCBI Taxonomy" id="1193278"/>
    <lineage>
        <taxon>Bacteria</taxon>
        <taxon>Pseudomonadati</taxon>
        <taxon>Pseudomonadota</taxon>
        <taxon>Gammaproteobacteria</taxon>
        <taxon>Alteromonadales</taxon>
        <taxon>Psychromonadaceae</taxon>
        <taxon>Corallincola</taxon>
    </lineage>
</organism>
<gene>
    <name evidence="5" type="primary">cpaB</name>
    <name evidence="5" type="ORF">ACFSJ3_15185</name>
</gene>
<protein>
    <submittedName>
        <fullName evidence="5">Flp pilus assembly protein CpaB</fullName>
    </submittedName>
</protein>